<sequence length="209" mass="23457">MKTIKKLLWQMMGHVSIDQAALHAKGPTVLHISDTPRSFYPELKRLLDILKPNVIIHTGDLADDLKLENRPSLLDSYEKAVIKLMRIVNQSAAETVVFTLGNHDNFKVVSKHAGRAEVYQDAVIKSFHGNEILCAHYHDAAFDAAASKMPDFALYGHDLSLKSLQSYKAKNLNGIEAMHLIDLSTGAVFVIKYPIGTDNERLNRKRLRL</sequence>
<dbReference type="Pfam" id="PF00149">
    <property type="entry name" value="Metallophos"/>
    <property type="match status" value="1"/>
</dbReference>
<feature type="domain" description="Calcineurin-like phosphoesterase" evidence="1">
    <location>
        <begin position="28"/>
        <end position="138"/>
    </location>
</feature>
<evidence type="ECO:0000313" key="2">
    <source>
        <dbReference type="EMBL" id="SCZ81043.1"/>
    </source>
</evidence>
<evidence type="ECO:0000259" key="1">
    <source>
        <dbReference type="Pfam" id="PF00149"/>
    </source>
</evidence>
<gene>
    <name evidence="2" type="ORF">SAMN03080599_02578</name>
</gene>
<dbReference type="Gene3D" id="3.60.21.10">
    <property type="match status" value="1"/>
</dbReference>
<organism evidence="2 3">
    <name type="scientific">Acidaminobacter hydrogenoformans DSM 2784</name>
    <dbReference type="NCBI Taxonomy" id="1120920"/>
    <lineage>
        <taxon>Bacteria</taxon>
        <taxon>Bacillati</taxon>
        <taxon>Bacillota</taxon>
        <taxon>Clostridia</taxon>
        <taxon>Peptostreptococcales</taxon>
        <taxon>Acidaminobacteraceae</taxon>
        <taxon>Acidaminobacter</taxon>
    </lineage>
</organism>
<dbReference type="STRING" id="1120920.SAMN03080599_02578"/>
<protein>
    <submittedName>
        <fullName evidence="2">Calcineurin-like phosphoesterase</fullName>
    </submittedName>
</protein>
<reference evidence="2 3" key="1">
    <citation type="submission" date="2016-10" db="EMBL/GenBank/DDBJ databases">
        <authorList>
            <person name="de Groot N.N."/>
        </authorList>
    </citation>
    <scope>NUCLEOTIDE SEQUENCE [LARGE SCALE GENOMIC DNA]</scope>
    <source>
        <strain evidence="2 3">DSM 2784</strain>
    </source>
</reference>
<dbReference type="OrthoDB" id="2111073at2"/>
<dbReference type="Proteomes" id="UP000199208">
    <property type="component" value="Unassembled WGS sequence"/>
</dbReference>
<dbReference type="InterPro" id="IPR029052">
    <property type="entry name" value="Metallo-depent_PP-like"/>
</dbReference>
<evidence type="ECO:0000313" key="3">
    <source>
        <dbReference type="Proteomes" id="UP000199208"/>
    </source>
</evidence>
<dbReference type="InterPro" id="IPR004843">
    <property type="entry name" value="Calcineurin-like_PHP"/>
</dbReference>
<dbReference type="EMBL" id="FMWL01000016">
    <property type="protein sequence ID" value="SCZ81043.1"/>
    <property type="molecule type" value="Genomic_DNA"/>
</dbReference>
<accession>A0A1G5S3Z4</accession>
<dbReference type="SUPFAM" id="SSF56300">
    <property type="entry name" value="Metallo-dependent phosphatases"/>
    <property type="match status" value="1"/>
</dbReference>
<dbReference type="GO" id="GO:0016787">
    <property type="term" value="F:hydrolase activity"/>
    <property type="evidence" value="ECO:0007669"/>
    <property type="project" value="InterPro"/>
</dbReference>
<proteinExistence type="predicted"/>
<name>A0A1G5S3Z4_9FIRM</name>
<keyword evidence="3" id="KW-1185">Reference proteome</keyword>
<dbReference type="RefSeq" id="WP_092592158.1">
    <property type="nucleotide sequence ID" value="NZ_FMWL01000016.1"/>
</dbReference>
<dbReference type="AlphaFoldDB" id="A0A1G5S3Z4"/>